<dbReference type="Proteomes" id="UP001066276">
    <property type="component" value="Chromosome 1_2"/>
</dbReference>
<evidence type="ECO:0000256" key="1">
    <source>
        <dbReference type="SAM" id="MobiDB-lite"/>
    </source>
</evidence>
<accession>A0AAV7W100</accession>
<organism evidence="2 3">
    <name type="scientific">Pleurodeles waltl</name>
    <name type="common">Iberian ribbed newt</name>
    <dbReference type="NCBI Taxonomy" id="8319"/>
    <lineage>
        <taxon>Eukaryota</taxon>
        <taxon>Metazoa</taxon>
        <taxon>Chordata</taxon>
        <taxon>Craniata</taxon>
        <taxon>Vertebrata</taxon>
        <taxon>Euteleostomi</taxon>
        <taxon>Amphibia</taxon>
        <taxon>Batrachia</taxon>
        <taxon>Caudata</taxon>
        <taxon>Salamandroidea</taxon>
        <taxon>Salamandridae</taxon>
        <taxon>Pleurodelinae</taxon>
        <taxon>Pleurodeles</taxon>
    </lineage>
</organism>
<keyword evidence="3" id="KW-1185">Reference proteome</keyword>
<protein>
    <submittedName>
        <fullName evidence="2">Uncharacterized protein</fullName>
    </submittedName>
</protein>
<dbReference type="AlphaFoldDB" id="A0AAV7W100"/>
<proteinExistence type="predicted"/>
<feature type="region of interest" description="Disordered" evidence="1">
    <location>
        <begin position="28"/>
        <end position="47"/>
    </location>
</feature>
<reference evidence="2" key="1">
    <citation type="journal article" date="2022" name="bioRxiv">
        <title>Sequencing and chromosome-scale assembly of the giantPleurodeles waltlgenome.</title>
        <authorList>
            <person name="Brown T."/>
            <person name="Elewa A."/>
            <person name="Iarovenko S."/>
            <person name="Subramanian E."/>
            <person name="Araus A.J."/>
            <person name="Petzold A."/>
            <person name="Susuki M."/>
            <person name="Suzuki K.-i.T."/>
            <person name="Hayashi T."/>
            <person name="Toyoda A."/>
            <person name="Oliveira C."/>
            <person name="Osipova E."/>
            <person name="Leigh N.D."/>
            <person name="Simon A."/>
            <person name="Yun M.H."/>
        </authorList>
    </citation>
    <scope>NUCLEOTIDE SEQUENCE</scope>
    <source>
        <strain evidence="2">20211129_DDA</strain>
        <tissue evidence="2">Liver</tissue>
    </source>
</reference>
<evidence type="ECO:0000313" key="3">
    <source>
        <dbReference type="Proteomes" id="UP001066276"/>
    </source>
</evidence>
<dbReference type="EMBL" id="JANPWB010000002">
    <property type="protein sequence ID" value="KAJ1206729.1"/>
    <property type="molecule type" value="Genomic_DNA"/>
</dbReference>
<gene>
    <name evidence="2" type="ORF">NDU88_002130</name>
</gene>
<evidence type="ECO:0000313" key="2">
    <source>
        <dbReference type="EMBL" id="KAJ1206729.1"/>
    </source>
</evidence>
<comment type="caution">
    <text evidence="2">The sequence shown here is derived from an EMBL/GenBank/DDBJ whole genome shotgun (WGS) entry which is preliminary data.</text>
</comment>
<sequence length="95" mass="11217">MLLPGLHLTRRGCFHYFPMCLSGKARQDNDIREQEHEGQEPFDEYKQDLDKGDYDMYDLFAEAQSSSTSKRIIRDPLGEEMFSPHNIRHPRSAEW</sequence>
<name>A0AAV7W100_PLEWA</name>